<keyword evidence="2 4" id="KW-0472">Membrane</keyword>
<dbReference type="KEGG" id="ipo:Ilyop_2296"/>
<feature type="chain" id="PRO_5003170314" evidence="5">
    <location>
        <begin position="20"/>
        <end position="216"/>
    </location>
</feature>
<dbReference type="Proteomes" id="UP000006875">
    <property type="component" value="Plasmid pILYOP01"/>
</dbReference>
<feature type="signal peptide" evidence="5">
    <location>
        <begin position="1"/>
        <end position="19"/>
    </location>
</feature>
<dbReference type="Gene3D" id="3.30.1330.60">
    <property type="entry name" value="OmpA-like domain"/>
    <property type="match status" value="1"/>
</dbReference>
<dbReference type="CDD" id="cd07185">
    <property type="entry name" value="OmpA_C-like"/>
    <property type="match status" value="1"/>
</dbReference>
<evidence type="ECO:0000313" key="8">
    <source>
        <dbReference type="Proteomes" id="UP000006875"/>
    </source>
</evidence>
<dbReference type="EMBL" id="CP002282">
    <property type="protein sequence ID" value="ADO84057.1"/>
    <property type="molecule type" value="Genomic_DNA"/>
</dbReference>
<keyword evidence="8" id="KW-1185">Reference proteome</keyword>
<comment type="subcellular location">
    <subcellularLocation>
        <location evidence="1">Cell outer membrane</location>
    </subcellularLocation>
</comment>
<dbReference type="RefSeq" id="WP_013388716.1">
    <property type="nucleotide sequence ID" value="NC_014633.1"/>
</dbReference>
<dbReference type="PRINTS" id="PR01021">
    <property type="entry name" value="OMPADOMAIN"/>
</dbReference>
<gene>
    <name evidence="7" type="ordered locus">Ilyop_2296</name>
</gene>
<feature type="domain" description="OmpA-like" evidence="6">
    <location>
        <begin position="99"/>
        <end position="216"/>
    </location>
</feature>
<dbReference type="PANTHER" id="PTHR30329">
    <property type="entry name" value="STATOR ELEMENT OF FLAGELLAR MOTOR COMPLEX"/>
    <property type="match status" value="1"/>
</dbReference>
<accession>E3HD01</accession>
<dbReference type="InterPro" id="IPR050330">
    <property type="entry name" value="Bact_OuterMem_StrucFunc"/>
</dbReference>
<proteinExistence type="predicted"/>
<dbReference type="PANTHER" id="PTHR30329:SF21">
    <property type="entry name" value="LIPOPROTEIN YIAD-RELATED"/>
    <property type="match status" value="1"/>
</dbReference>
<dbReference type="HOGENOM" id="CLU_016890_6_2_0"/>
<keyword evidence="7" id="KW-0614">Plasmid</keyword>
<dbReference type="InterPro" id="IPR036737">
    <property type="entry name" value="OmpA-like_sf"/>
</dbReference>
<geneLocation type="plasmid" evidence="7 8">
    <name>pILYOP01</name>
</geneLocation>
<dbReference type="PROSITE" id="PS51257">
    <property type="entry name" value="PROKAR_LIPOPROTEIN"/>
    <property type="match status" value="1"/>
</dbReference>
<dbReference type="InterPro" id="IPR006664">
    <property type="entry name" value="OMP_bac"/>
</dbReference>
<reference evidence="7 8" key="1">
    <citation type="journal article" date="2010" name="Stand. Genomic Sci.">
        <title>Complete genome sequence of Ilyobacter polytropus type strain (CuHbu1).</title>
        <authorList>
            <person name="Sikorski J."/>
            <person name="Chertkov O."/>
            <person name="Lapidus A."/>
            <person name="Nolan M."/>
            <person name="Lucas S."/>
            <person name="Del Rio T.G."/>
            <person name="Tice H."/>
            <person name="Cheng J.F."/>
            <person name="Tapia R."/>
            <person name="Han C."/>
            <person name="Goodwin L."/>
            <person name="Pitluck S."/>
            <person name="Liolios K."/>
            <person name="Ivanova N."/>
            <person name="Mavromatis K."/>
            <person name="Mikhailova N."/>
            <person name="Pati A."/>
            <person name="Chen A."/>
            <person name="Palaniappan K."/>
            <person name="Land M."/>
            <person name="Hauser L."/>
            <person name="Chang Y.J."/>
            <person name="Jeffries C.D."/>
            <person name="Brambilla E."/>
            <person name="Yasawong M."/>
            <person name="Rohde M."/>
            <person name="Pukall R."/>
            <person name="Spring S."/>
            <person name="Goker M."/>
            <person name="Woyke T."/>
            <person name="Bristow J."/>
            <person name="Eisen J.A."/>
            <person name="Markowitz V."/>
            <person name="Hugenholtz P."/>
            <person name="Kyrpides N.C."/>
            <person name="Klenk H.P."/>
        </authorList>
    </citation>
    <scope>NUCLEOTIDE SEQUENCE [LARGE SCALE GENOMIC DNA]</scope>
    <source>
        <strain evidence="8">ATCC 51220 / DSM 2926 / LMG 16218 / CuHBu1</strain>
        <plasmid evidence="8">pILYOP01</plasmid>
    </source>
</reference>
<evidence type="ECO:0000256" key="2">
    <source>
        <dbReference type="ARBA" id="ARBA00023136"/>
    </source>
</evidence>
<dbReference type="OrthoDB" id="9782229at2"/>
<dbReference type="PROSITE" id="PS51123">
    <property type="entry name" value="OMPA_2"/>
    <property type="match status" value="1"/>
</dbReference>
<organism evidence="7 8">
    <name type="scientific">Ilyobacter polytropus (strain ATCC 51220 / DSM 2926 / LMG 16218 / CuHBu1)</name>
    <dbReference type="NCBI Taxonomy" id="572544"/>
    <lineage>
        <taxon>Bacteria</taxon>
        <taxon>Fusobacteriati</taxon>
        <taxon>Fusobacteriota</taxon>
        <taxon>Fusobacteriia</taxon>
        <taxon>Fusobacteriales</taxon>
        <taxon>Fusobacteriaceae</taxon>
        <taxon>Ilyobacter</taxon>
    </lineage>
</organism>
<evidence type="ECO:0000256" key="3">
    <source>
        <dbReference type="ARBA" id="ARBA00023237"/>
    </source>
</evidence>
<dbReference type="Pfam" id="PF00691">
    <property type="entry name" value="OmpA"/>
    <property type="match status" value="1"/>
</dbReference>
<dbReference type="GO" id="GO:0009279">
    <property type="term" value="C:cell outer membrane"/>
    <property type="evidence" value="ECO:0007669"/>
    <property type="project" value="UniProtKB-SubCell"/>
</dbReference>
<keyword evidence="3" id="KW-0998">Cell outer membrane</keyword>
<protein>
    <submittedName>
        <fullName evidence="7">OmpA/MotB domain protein</fullName>
    </submittedName>
</protein>
<dbReference type="Pfam" id="PF13441">
    <property type="entry name" value="Gly-zipper_YMGG"/>
    <property type="match status" value="1"/>
</dbReference>
<keyword evidence="5" id="KW-0732">Signal</keyword>
<dbReference type="AlphaFoldDB" id="E3HD01"/>
<dbReference type="InterPro" id="IPR027367">
    <property type="entry name" value="Gly-zipper_YMGG"/>
</dbReference>
<evidence type="ECO:0000256" key="1">
    <source>
        <dbReference type="ARBA" id="ARBA00004442"/>
    </source>
</evidence>
<dbReference type="InterPro" id="IPR006665">
    <property type="entry name" value="OmpA-like"/>
</dbReference>
<evidence type="ECO:0000256" key="5">
    <source>
        <dbReference type="SAM" id="SignalP"/>
    </source>
</evidence>
<evidence type="ECO:0000259" key="6">
    <source>
        <dbReference type="PROSITE" id="PS51123"/>
    </source>
</evidence>
<evidence type="ECO:0000313" key="7">
    <source>
        <dbReference type="EMBL" id="ADO84057.1"/>
    </source>
</evidence>
<name>E3HD01_ILYPC</name>
<evidence type="ECO:0000256" key="4">
    <source>
        <dbReference type="PROSITE-ProRule" id="PRU00473"/>
    </source>
</evidence>
<sequence>MTKKLLAAALIITALSACQSTNPYTREGQFNKTSKYAAGGAVVGAVAGQVIGKDTEGTLTGAAAGTALGAGLGYYFDRQEAALRQELERTGVSLRRTADNTLELVMPGNLTFRTGSSDINSGFYDVLDSVATILVEYKDTTIFVSGHTDNTGSLATNQRLSQERANSVGRYLSSRGVLSSRISSQGFDYQFPIASNSTASGREQNRRVEIEITGTN</sequence>
<dbReference type="SUPFAM" id="SSF103088">
    <property type="entry name" value="OmpA-like"/>
    <property type="match status" value="1"/>
</dbReference>